<accession>A0A5C6FU10</accession>
<dbReference type="InterPro" id="IPR003774">
    <property type="entry name" value="AlgH-like"/>
</dbReference>
<dbReference type="Pfam" id="PF02622">
    <property type="entry name" value="DUF179"/>
    <property type="match status" value="1"/>
</dbReference>
<evidence type="ECO:0000313" key="2">
    <source>
        <dbReference type="EMBL" id="TWU66379.1"/>
    </source>
</evidence>
<dbReference type="PANTHER" id="PTHR30327:SF1">
    <property type="entry name" value="UPF0301 PROTEIN YQGE"/>
    <property type="match status" value="1"/>
</dbReference>
<reference evidence="2 3" key="1">
    <citation type="submission" date="2019-02" db="EMBL/GenBank/DDBJ databases">
        <title>Deep-cultivation of Planctomycetes and their phenomic and genomic characterization uncovers novel biology.</title>
        <authorList>
            <person name="Wiegand S."/>
            <person name="Jogler M."/>
            <person name="Boedeker C."/>
            <person name="Pinto D."/>
            <person name="Vollmers J."/>
            <person name="Rivas-Marin E."/>
            <person name="Kohn T."/>
            <person name="Peeters S.H."/>
            <person name="Heuer A."/>
            <person name="Rast P."/>
            <person name="Oberbeckmann S."/>
            <person name="Bunk B."/>
            <person name="Jeske O."/>
            <person name="Meyerdierks A."/>
            <person name="Storesund J.E."/>
            <person name="Kallscheuer N."/>
            <person name="Luecker S."/>
            <person name="Lage O.M."/>
            <person name="Pohl T."/>
            <person name="Merkel B.J."/>
            <person name="Hornburger P."/>
            <person name="Mueller R.-W."/>
            <person name="Bruemmer F."/>
            <person name="Labrenz M."/>
            <person name="Spormann A.M."/>
            <person name="Op Den Camp H."/>
            <person name="Overmann J."/>
            <person name="Amann R."/>
            <person name="Jetten M.S.M."/>
            <person name="Mascher T."/>
            <person name="Medema M.H."/>
            <person name="Devos D.P."/>
            <person name="Kaster A.-K."/>
            <person name="Ovreas L."/>
            <person name="Rohde M."/>
            <person name="Galperin M.Y."/>
            <person name="Jogler C."/>
        </authorList>
    </citation>
    <scope>NUCLEOTIDE SEQUENCE [LARGE SCALE GENOMIC DNA]</scope>
    <source>
        <strain evidence="2 3">V7</strain>
    </source>
</reference>
<comment type="caution">
    <text evidence="2">The sequence shown here is derived from an EMBL/GenBank/DDBJ whole genome shotgun (WGS) entry which is preliminary data.</text>
</comment>
<evidence type="ECO:0008006" key="4">
    <source>
        <dbReference type="Google" id="ProtNLM"/>
    </source>
</evidence>
<dbReference type="OrthoDB" id="9807486at2"/>
<gene>
    <name evidence="2" type="ORF">V7x_19450</name>
</gene>
<dbReference type="SUPFAM" id="SSF143456">
    <property type="entry name" value="VC0467-like"/>
    <property type="match status" value="1"/>
</dbReference>
<sequence length="212" mass="23183">MSIDLTGKFLVASPHLSDGNFLRSVVFILRHDPQGAFGLALDRPTDRRFGDLIQMSSQKGPTRDDDFIYVGGPVQGPLLALHDLAGVGDPVGQPGDDPSGQCVVHDNPAEPWGSMSIELGNPPAWITGDEDHLRILYRRLDVRVRFVADYSGWGPQQLDMEFQAGGWLYCDATSDLVFGPPDQLWRQCVCRCGNEVFGDTVPGMQSVSPTVN</sequence>
<comment type="similarity">
    <text evidence="1">Belongs to the UPF0301 (AlgH) family.</text>
</comment>
<dbReference type="Proteomes" id="UP000316476">
    <property type="component" value="Unassembled WGS sequence"/>
</dbReference>
<protein>
    <recommendedName>
        <fullName evidence="4">ACR</fullName>
    </recommendedName>
</protein>
<dbReference type="AlphaFoldDB" id="A0A5C6FU10"/>
<evidence type="ECO:0000313" key="3">
    <source>
        <dbReference type="Proteomes" id="UP000316476"/>
    </source>
</evidence>
<dbReference type="EMBL" id="SJPZ01000001">
    <property type="protein sequence ID" value="TWU66379.1"/>
    <property type="molecule type" value="Genomic_DNA"/>
</dbReference>
<dbReference type="Gene3D" id="3.40.1740.10">
    <property type="entry name" value="VC0467-like"/>
    <property type="match status" value="1"/>
</dbReference>
<dbReference type="RefSeq" id="WP_146413021.1">
    <property type="nucleotide sequence ID" value="NZ_SJPZ01000001.1"/>
</dbReference>
<evidence type="ECO:0000256" key="1">
    <source>
        <dbReference type="ARBA" id="ARBA00009600"/>
    </source>
</evidence>
<name>A0A5C6FU10_9PLAN</name>
<dbReference type="PANTHER" id="PTHR30327">
    <property type="entry name" value="UNCHARACTERIZED PROTEIN YQGE"/>
    <property type="match status" value="1"/>
</dbReference>
<organism evidence="2 3">
    <name type="scientific">Crateriforma conspicua</name>
    <dbReference type="NCBI Taxonomy" id="2527996"/>
    <lineage>
        <taxon>Bacteria</taxon>
        <taxon>Pseudomonadati</taxon>
        <taxon>Planctomycetota</taxon>
        <taxon>Planctomycetia</taxon>
        <taxon>Planctomycetales</taxon>
        <taxon>Planctomycetaceae</taxon>
        <taxon>Crateriforma</taxon>
    </lineage>
</organism>
<proteinExistence type="inferred from homology"/>
<dbReference type="GO" id="GO:0005829">
    <property type="term" value="C:cytosol"/>
    <property type="evidence" value="ECO:0007669"/>
    <property type="project" value="TreeGrafter"/>
</dbReference>